<keyword evidence="3" id="KW-1185">Reference proteome</keyword>
<evidence type="ECO:0000259" key="1">
    <source>
        <dbReference type="Pfam" id="PF13649"/>
    </source>
</evidence>
<sequence>MPGKPDFSRRSYEKELLDGEGLPFPDIERNMLELDFINTWLGGHAISISGLADLARGRRRLHLCEIGCGGGDNLRVLHRWCRKRGIEVRVTGIDSNADCLTVARQRWVGDNATWVHADYRDVSFTEGKPDILFSSLFCHHFTDEELIFQLRWMEEQTAIGWFINDLQRHPVAYHAIRLLTTWFSASYLVKNDAPLSVLRGFSRREWEDLLRQAGAGAYSLRWKWAFRWLIVHKSICMTSS</sequence>
<accession>A0A8J2XS35</accession>
<dbReference type="Gene3D" id="3.40.50.150">
    <property type="entry name" value="Vaccinia Virus protein VP39"/>
    <property type="match status" value="1"/>
</dbReference>
<name>A0A8J2XS35_9BACT</name>
<reference evidence="2" key="2">
    <citation type="submission" date="2020-09" db="EMBL/GenBank/DDBJ databases">
        <authorList>
            <person name="Sun Q."/>
            <person name="Zhou Y."/>
        </authorList>
    </citation>
    <scope>NUCLEOTIDE SEQUENCE</scope>
    <source>
        <strain evidence="2">CGMCC 1.15448</strain>
    </source>
</reference>
<proteinExistence type="predicted"/>
<dbReference type="RefSeq" id="WP_188933369.1">
    <property type="nucleotide sequence ID" value="NZ_BMJC01000003.1"/>
</dbReference>
<dbReference type="CDD" id="cd02440">
    <property type="entry name" value="AdoMet_MTases"/>
    <property type="match status" value="1"/>
</dbReference>
<organism evidence="2 3">
    <name type="scientific">Puia dinghuensis</name>
    <dbReference type="NCBI Taxonomy" id="1792502"/>
    <lineage>
        <taxon>Bacteria</taxon>
        <taxon>Pseudomonadati</taxon>
        <taxon>Bacteroidota</taxon>
        <taxon>Chitinophagia</taxon>
        <taxon>Chitinophagales</taxon>
        <taxon>Chitinophagaceae</taxon>
        <taxon>Puia</taxon>
    </lineage>
</organism>
<protein>
    <recommendedName>
        <fullName evidence="1">Methyltransferase domain-containing protein</fullName>
    </recommendedName>
</protein>
<dbReference type="SUPFAM" id="SSF53335">
    <property type="entry name" value="S-adenosyl-L-methionine-dependent methyltransferases"/>
    <property type="match status" value="1"/>
</dbReference>
<comment type="caution">
    <text evidence="2">The sequence shown here is derived from an EMBL/GenBank/DDBJ whole genome shotgun (WGS) entry which is preliminary data.</text>
</comment>
<dbReference type="EMBL" id="BMJC01000003">
    <property type="protein sequence ID" value="GGB05998.1"/>
    <property type="molecule type" value="Genomic_DNA"/>
</dbReference>
<gene>
    <name evidence="2" type="ORF">GCM10011511_31760</name>
</gene>
<dbReference type="InterPro" id="IPR041698">
    <property type="entry name" value="Methyltransf_25"/>
</dbReference>
<evidence type="ECO:0000313" key="3">
    <source>
        <dbReference type="Proteomes" id="UP000607559"/>
    </source>
</evidence>
<dbReference type="Proteomes" id="UP000607559">
    <property type="component" value="Unassembled WGS sequence"/>
</dbReference>
<reference evidence="2" key="1">
    <citation type="journal article" date="2014" name="Int. J. Syst. Evol. Microbiol.">
        <title>Complete genome sequence of Corynebacterium casei LMG S-19264T (=DSM 44701T), isolated from a smear-ripened cheese.</title>
        <authorList>
            <consortium name="US DOE Joint Genome Institute (JGI-PGF)"/>
            <person name="Walter F."/>
            <person name="Albersmeier A."/>
            <person name="Kalinowski J."/>
            <person name="Ruckert C."/>
        </authorList>
    </citation>
    <scope>NUCLEOTIDE SEQUENCE</scope>
    <source>
        <strain evidence="2">CGMCC 1.15448</strain>
    </source>
</reference>
<evidence type="ECO:0000313" key="2">
    <source>
        <dbReference type="EMBL" id="GGB05998.1"/>
    </source>
</evidence>
<dbReference type="AlphaFoldDB" id="A0A8J2XS35"/>
<feature type="domain" description="Methyltransferase" evidence="1">
    <location>
        <begin position="65"/>
        <end position="146"/>
    </location>
</feature>
<dbReference type="Pfam" id="PF13649">
    <property type="entry name" value="Methyltransf_25"/>
    <property type="match status" value="1"/>
</dbReference>
<dbReference type="InterPro" id="IPR029063">
    <property type="entry name" value="SAM-dependent_MTases_sf"/>
</dbReference>